<keyword evidence="1" id="KW-0732">Signal</keyword>
<dbReference type="Proteomes" id="UP000033874">
    <property type="component" value="Unassembled WGS sequence"/>
</dbReference>
<protein>
    <submittedName>
        <fullName evidence="2">Uncharacterized protein</fullName>
    </submittedName>
</protein>
<feature type="signal peptide" evidence="1">
    <location>
        <begin position="1"/>
        <end position="33"/>
    </location>
</feature>
<dbReference type="RefSeq" id="WP_046765279.1">
    <property type="nucleotide sequence ID" value="NZ_LBIC01000009.1"/>
</dbReference>
<keyword evidence="3" id="KW-1185">Reference proteome</keyword>
<evidence type="ECO:0000256" key="1">
    <source>
        <dbReference type="SAM" id="SignalP"/>
    </source>
</evidence>
<feature type="chain" id="PRO_5005650531" evidence="1">
    <location>
        <begin position="34"/>
        <end position="804"/>
    </location>
</feature>
<dbReference type="AlphaFoldDB" id="A0A0M3ALR8"/>
<accession>A0A0M3ALR8</accession>
<proteinExistence type="predicted"/>
<evidence type="ECO:0000313" key="3">
    <source>
        <dbReference type="Proteomes" id="UP000033874"/>
    </source>
</evidence>
<organism evidence="2 3">
    <name type="scientific">Sphingobium chungbukense</name>
    <dbReference type="NCBI Taxonomy" id="56193"/>
    <lineage>
        <taxon>Bacteria</taxon>
        <taxon>Pseudomonadati</taxon>
        <taxon>Pseudomonadota</taxon>
        <taxon>Alphaproteobacteria</taxon>
        <taxon>Sphingomonadales</taxon>
        <taxon>Sphingomonadaceae</taxon>
        <taxon>Sphingobium</taxon>
    </lineage>
</organism>
<gene>
    <name evidence="2" type="ORF">YP76_19785</name>
</gene>
<dbReference type="STRING" id="56193.YP76_19785"/>
<dbReference type="PATRIC" id="fig|56193.3.peg.4161"/>
<evidence type="ECO:0000313" key="2">
    <source>
        <dbReference type="EMBL" id="KKW90780.1"/>
    </source>
</evidence>
<sequence length="804" mass="85806">MPLPSRWRTLPWISGAAGMALTILLASGAPAPAAEPAPFELGGPGLRITVARGAQVLPIAQVPTLAEGDRLSIRADLPEDQGARFLLLSTFLRGATNPPPKDWIKAAETWKKKDKDNSLSLTVPKGARQMTLFLVPDTGGAESTIVDAVRGKPGEFIRATQELNQASLDRSRLDAFMAAIRRQENSHPEYLRSVAPALARSLSMKLNDECLSKVVELQASCLLENREQLVLADVHSSSIAETLTGAPTDLALQLSSTREAGYGFYSPYIGVVRDVAKIFGAFSNPEFDYLPTLSIRRDATAALLLNKAPSFQKPKSVLVVGMPAIEADSPPRLRSAASGPICAARPGVVLPVEGAPLIYSTAYARKMMVRLTAGSGETIDLPVEARADRGGYVVGSNGPLPAVFKGTVKGHLYGYWGFERFDGPDFTLQLPGDASWKVEGEAPTLVVGRDNALTLTGEAPACVEGVVLRQGDGARQSLSWTVQGTDRLALTLPLADRKPGDIRIEVKYQGMAAPSVLPLKAYAQASRLDGLSLHAGDDRAILSGQRLDQVAAVELPGMVLRPEELTREGSVDRLRLVAKGTDASFKTGDQVTARVRLKDGRSVNLAATVEDARPRLTLLSKSISRRTGEGRGLRLTGQDLLPDDGRLVFSVQADQGAVFRADDALEVASADGVKAVTLDSANGLRLSGPDVMVATLDPEALAPVSGPLRFRLLRHGGSSDWQPLVTLARLPHIEGVICEAQDCTIKGQELFLIEAVGGAPDFEKPTTVVQGFTGSILTVPLPRDGKLYIRLRDARDQAVVLDVG</sequence>
<name>A0A0M3ALR8_9SPHN</name>
<reference evidence="2 3" key="1">
    <citation type="submission" date="2015-04" db="EMBL/GenBank/DDBJ databases">
        <title>Genome sequence of aromatic hydrocarbons-degrading Sphingobium chungbukense DJ77.</title>
        <authorList>
            <person name="Kim Y.-C."/>
            <person name="Chae J.-C."/>
        </authorList>
    </citation>
    <scope>NUCLEOTIDE SEQUENCE [LARGE SCALE GENOMIC DNA]</scope>
    <source>
        <strain evidence="2 3">DJ77</strain>
    </source>
</reference>
<dbReference type="EMBL" id="LBIC01000009">
    <property type="protein sequence ID" value="KKW90780.1"/>
    <property type="molecule type" value="Genomic_DNA"/>
</dbReference>
<comment type="caution">
    <text evidence="2">The sequence shown here is derived from an EMBL/GenBank/DDBJ whole genome shotgun (WGS) entry which is preliminary data.</text>
</comment>